<feature type="region of interest" description="Disordered" evidence="7">
    <location>
        <begin position="1"/>
        <end position="26"/>
    </location>
</feature>
<dbReference type="InterPro" id="IPR030393">
    <property type="entry name" value="G_ENGB_dom"/>
</dbReference>
<dbReference type="Gene3D" id="3.40.50.300">
    <property type="entry name" value="P-loop containing nucleotide triphosphate hydrolases"/>
    <property type="match status" value="1"/>
</dbReference>
<organism evidence="9 10">
    <name type="scientific">Acorus gramineus</name>
    <name type="common">Dwarf sweet flag</name>
    <dbReference type="NCBI Taxonomy" id="55184"/>
    <lineage>
        <taxon>Eukaryota</taxon>
        <taxon>Viridiplantae</taxon>
        <taxon>Streptophyta</taxon>
        <taxon>Embryophyta</taxon>
        <taxon>Tracheophyta</taxon>
        <taxon>Spermatophyta</taxon>
        <taxon>Magnoliopsida</taxon>
        <taxon>Liliopsida</taxon>
        <taxon>Acoraceae</taxon>
        <taxon>Acorus</taxon>
    </lineage>
</organism>
<evidence type="ECO:0000256" key="2">
    <source>
        <dbReference type="ARBA" id="ARBA00009638"/>
    </source>
</evidence>
<dbReference type="GO" id="GO:0005525">
    <property type="term" value="F:GTP binding"/>
    <property type="evidence" value="ECO:0007669"/>
    <property type="project" value="UniProtKB-KW"/>
</dbReference>
<dbReference type="NCBIfam" id="TIGR00231">
    <property type="entry name" value="small_GTP"/>
    <property type="match status" value="1"/>
</dbReference>
<sequence>MSGAVNSKRERMTQTSGSDFKGVRIRGNGKEGIRKYKSENVERRWVGEGVRAKDSIFELESRKFDVGQGEKSRAVNLGRQMKRKTDTGLGNKIESLSSRSDLELVNRKPFHLKKEYGEKKYTVYGVGRSRRNRERADIVVTSTSDGQLKPKPRNKDKNGELLADKSRKRVVNCKKVVGEDSVGSDDPPKKRKRIRINPYDISNKRIDDDAAADDSTKVKVVEKKSEMSKNAQFRAIKPSPSILSFVEDNLLGRRRLIELQRAGYNTQLPASLDNIPFSTSSVREKIEENVFRSKLEFFASAKVSTSFPHPQLPEIAFAGRSNVGKSSLLNALTRQWGVVWTSDKPGFTQSINFFKLAEKLSLVDLPGYGFAYAKEEVKDAWEELVKEYVSTRSSLRRVCLLIDTKWGMKPRDHELIELMERSRKPYQIVLTKTDTISPIDVARRAMQIQENLKPSKSLVEPVMMVSSKSGAGIRSLRTVLTSIARLTKF</sequence>
<comment type="cofactor">
    <cofactor evidence="1">
        <name>Mg(2+)</name>
        <dbReference type="ChEBI" id="CHEBI:18420"/>
    </cofactor>
</comment>
<protein>
    <submittedName>
        <fullName evidence="9">GTP-binding protein</fullName>
    </submittedName>
</protein>
<feature type="region of interest" description="Disordered" evidence="7">
    <location>
        <begin position="142"/>
        <end position="162"/>
    </location>
</feature>
<gene>
    <name evidence="9" type="ORF">QJS04_geneDACA005873</name>
</gene>
<dbReference type="EMBL" id="JAUJYN010000005">
    <property type="protein sequence ID" value="KAK1270340.1"/>
    <property type="molecule type" value="Genomic_DNA"/>
</dbReference>
<evidence type="ECO:0000256" key="7">
    <source>
        <dbReference type="SAM" id="MobiDB-lite"/>
    </source>
</evidence>
<dbReference type="InterPro" id="IPR019987">
    <property type="entry name" value="GTP-bd_ribosome_bio_YsxC"/>
</dbReference>
<comment type="caution">
    <text evidence="9">The sequence shown here is derived from an EMBL/GenBank/DDBJ whole genome shotgun (WGS) entry which is preliminary data.</text>
</comment>
<evidence type="ECO:0000256" key="6">
    <source>
        <dbReference type="ARBA" id="ARBA00023134"/>
    </source>
</evidence>
<dbReference type="AlphaFoldDB" id="A0AAV9B1N7"/>
<evidence type="ECO:0000256" key="3">
    <source>
        <dbReference type="ARBA" id="ARBA00022723"/>
    </source>
</evidence>
<dbReference type="SUPFAM" id="SSF52540">
    <property type="entry name" value="P-loop containing nucleoside triphosphate hydrolases"/>
    <property type="match status" value="1"/>
</dbReference>
<dbReference type="PROSITE" id="PS51706">
    <property type="entry name" value="G_ENGB"/>
    <property type="match status" value="1"/>
</dbReference>
<dbReference type="InterPro" id="IPR005225">
    <property type="entry name" value="Small_GTP-bd"/>
</dbReference>
<evidence type="ECO:0000256" key="1">
    <source>
        <dbReference type="ARBA" id="ARBA00001946"/>
    </source>
</evidence>
<keyword evidence="4" id="KW-0547">Nucleotide-binding</keyword>
<accession>A0AAV9B1N7</accession>
<evidence type="ECO:0000313" key="9">
    <source>
        <dbReference type="EMBL" id="KAK1270340.1"/>
    </source>
</evidence>
<dbReference type="PANTHER" id="PTHR47560">
    <property type="entry name" value="EXPRESSED PROTEIN"/>
    <property type="match status" value="1"/>
</dbReference>
<proteinExistence type="inferred from homology"/>
<comment type="similarity">
    <text evidence="2">Belongs to the TRAFAC class TrmE-Era-EngA-EngB-Septin-like GTPase superfamily. EngB GTPase family.</text>
</comment>
<reference evidence="9" key="2">
    <citation type="submission" date="2023-06" db="EMBL/GenBank/DDBJ databases">
        <authorList>
            <person name="Ma L."/>
            <person name="Liu K.-W."/>
            <person name="Li Z."/>
            <person name="Hsiao Y.-Y."/>
            <person name="Qi Y."/>
            <person name="Fu T."/>
            <person name="Tang G."/>
            <person name="Zhang D."/>
            <person name="Sun W.-H."/>
            <person name="Liu D.-K."/>
            <person name="Li Y."/>
            <person name="Chen G.-Z."/>
            <person name="Liu X.-D."/>
            <person name="Liao X.-Y."/>
            <person name="Jiang Y.-T."/>
            <person name="Yu X."/>
            <person name="Hao Y."/>
            <person name="Huang J."/>
            <person name="Zhao X.-W."/>
            <person name="Ke S."/>
            <person name="Chen Y.-Y."/>
            <person name="Wu W.-L."/>
            <person name="Hsu J.-L."/>
            <person name="Lin Y.-F."/>
            <person name="Huang M.-D."/>
            <person name="Li C.-Y."/>
            <person name="Huang L."/>
            <person name="Wang Z.-W."/>
            <person name="Zhao X."/>
            <person name="Zhong W.-Y."/>
            <person name="Peng D.-H."/>
            <person name="Ahmad S."/>
            <person name="Lan S."/>
            <person name="Zhang J.-S."/>
            <person name="Tsai W.-C."/>
            <person name="Van De Peer Y."/>
            <person name="Liu Z.-J."/>
        </authorList>
    </citation>
    <scope>NUCLEOTIDE SEQUENCE</scope>
    <source>
        <strain evidence="9">SCP</strain>
        <tissue evidence="9">Leaves</tissue>
    </source>
</reference>
<keyword evidence="10" id="KW-1185">Reference proteome</keyword>
<dbReference type="Pfam" id="PF01926">
    <property type="entry name" value="MMR_HSR1"/>
    <property type="match status" value="1"/>
</dbReference>
<dbReference type="Proteomes" id="UP001179952">
    <property type="component" value="Unassembled WGS sequence"/>
</dbReference>
<name>A0AAV9B1N7_ACOGR</name>
<keyword evidence="5" id="KW-0460">Magnesium</keyword>
<feature type="domain" description="EngB-type G" evidence="8">
    <location>
        <begin position="311"/>
        <end position="486"/>
    </location>
</feature>
<dbReference type="InterPro" id="IPR006073">
    <property type="entry name" value="GTP-bd"/>
</dbReference>
<keyword evidence="3" id="KW-0479">Metal-binding</keyword>
<dbReference type="CDD" id="cd01876">
    <property type="entry name" value="YihA_EngB"/>
    <property type="match status" value="1"/>
</dbReference>
<evidence type="ECO:0000256" key="4">
    <source>
        <dbReference type="ARBA" id="ARBA00022741"/>
    </source>
</evidence>
<dbReference type="InterPro" id="IPR027417">
    <property type="entry name" value="P-loop_NTPase"/>
</dbReference>
<dbReference type="GO" id="GO:0046872">
    <property type="term" value="F:metal ion binding"/>
    <property type="evidence" value="ECO:0007669"/>
    <property type="project" value="UniProtKB-KW"/>
</dbReference>
<evidence type="ECO:0000256" key="5">
    <source>
        <dbReference type="ARBA" id="ARBA00022842"/>
    </source>
</evidence>
<reference evidence="9" key="1">
    <citation type="journal article" date="2023" name="Nat. Commun.">
        <title>Diploid and tetraploid genomes of Acorus and the evolution of monocots.</title>
        <authorList>
            <person name="Ma L."/>
            <person name="Liu K.W."/>
            <person name="Li Z."/>
            <person name="Hsiao Y.Y."/>
            <person name="Qi Y."/>
            <person name="Fu T."/>
            <person name="Tang G.D."/>
            <person name="Zhang D."/>
            <person name="Sun W.H."/>
            <person name="Liu D.K."/>
            <person name="Li Y."/>
            <person name="Chen G.Z."/>
            <person name="Liu X.D."/>
            <person name="Liao X.Y."/>
            <person name="Jiang Y.T."/>
            <person name="Yu X."/>
            <person name="Hao Y."/>
            <person name="Huang J."/>
            <person name="Zhao X.W."/>
            <person name="Ke S."/>
            <person name="Chen Y.Y."/>
            <person name="Wu W.L."/>
            <person name="Hsu J.L."/>
            <person name="Lin Y.F."/>
            <person name="Huang M.D."/>
            <person name="Li C.Y."/>
            <person name="Huang L."/>
            <person name="Wang Z.W."/>
            <person name="Zhao X."/>
            <person name="Zhong W.Y."/>
            <person name="Peng D.H."/>
            <person name="Ahmad S."/>
            <person name="Lan S."/>
            <person name="Zhang J.S."/>
            <person name="Tsai W.C."/>
            <person name="Van de Peer Y."/>
            <person name="Liu Z.J."/>
        </authorList>
    </citation>
    <scope>NUCLEOTIDE SEQUENCE</scope>
    <source>
        <strain evidence="9">SCP</strain>
    </source>
</reference>
<evidence type="ECO:0000313" key="10">
    <source>
        <dbReference type="Proteomes" id="UP001179952"/>
    </source>
</evidence>
<dbReference type="PANTHER" id="PTHR47560:SF1">
    <property type="entry name" value="EXPRESSED PROTEIN"/>
    <property type="match status" value="1"/>
</dbReference>
<keyword evidence="6" id="KW-0342">GTP-binding</keyword>
<evidence type="ECO:0000259" key="8">
    <source>
        <dbReference type="PROSITE" id="PS51706"/>
    </source>
</evidence>
<dbReference type="NCBIfam" id="TIGR03598">
    <property type="entry name" value="GTPase_YsxC"/>
    <property type="match status" value="1"/>
</dbReference>
<dbReference type="HAMAP" id="MF_00321">
    <property type="entry name" value="GTPase_EngB"/>
    <property type="match status" value="1"/>
</dbReference>
<feature type="compositionally biased region" description="Basic and acidic residues" evidence="7">
    <location>
        <begin position="153"/>
        <end position="162"/>
    </location>
</feature>